<dbReference type="InterPro" id="IPR011083">
    <property type="entry name" value="Phage_tail_collar_dom"/>
</dbReference>
<gene>
    <name evidence="5" type="ORF">H8J20_07215</name>
</gene>
<dbReference type="RefSeq" id="WP_179252595.1">
    <property type="nucleotide sequence ID" value="NZ_JACBIV010000008.1"/>
</dbReference>
<comment type="subcellular location">
    <subcellularLocation>
        <location evidence="1">Virion</location>
    </subcellularLocation>
</comment>
<dbReference type="InterPro" id="IPR037053">
    <property type="entry name" value="Phage_tail_collar_dom_sf"/>
</dbReference>
<evidence type="ECO:0000259" key="4">
    <source>
        <dbReference type="Pfam" id="PF12571"/>
    </source>
</evidence>
<dbReference type="InterPro" id="IPR022225">
    <property type="entry name" value="Phage_tail_fibre_N"/>
</dbReference>
<evidence type="ECO:0000256" key="2">
    <source>
        <dbReference type="ARBA" id="ARBA00022581"/>
    </source>
</evidence>
<dbReference type="GO" id="GO:0019062">
    <property type="term" value="P:virion attachment to host cell"/>
    <property type="evidence" value="ECO:0007669"/>
    <property type="project" value="InterPro"/>
</dbReference>
<dbReference type="Pfam" id="PF07484">
    <property type="entry name" value="Collar"/>
    <property type="match status" value="1"/>
</dbReference>
<keyword evidence="2" id="KW-0945">Host-virus interaction</keyword>
<sequence length="674" mass="71806">MTAKFFAILTNQGAAKLANATALGTKLDLTHLAVGDGGGTLPTPNPAQTKLKGEKRRAAINMLSVDPANPHQVIAEQVIPENEGGWWIREIGLFDKDGALIAVANCPETYKPQLQEGSGRTQTIRMVLIVSSTEAVTLKIDPSVVLATRDYVDNAITAHAKSRNHPDATTAAKGFVQLSSATNSASEALAATPKAVKSAYDLANNALSKTVTTDQAVAGAVSFAKATTHKDGLTSLGDMVMQAKTAGANLIQRFKDMDGVEQGALYSTSATGQMTLRWGGTNYSLVLKPDGTATFPGAVYSGASRLLNEATALSKTDLNAVRDEGTYFQNASANATVASNYPAAIAGTLEVFNSRAQASSRTGVTQFYYPWNVGNYYYSRVYLALSDTWSEWDIYEARSKSDARYLKIGDYGLGADYRPSLTGYALASDYRINGAFYGNITSMTDTFDASNNHIFNVFGYSNRTYGFQVAFPFGADKMAFRRIQNNGVGGWKEVWHNGNAALDENGFLKSASTAGVSALIRTDFPVGIPQPWPTATAPAGWLKCNGATFDKAKYPLLAAAYPGGRLPDMRGEFIRGADDGRGVDSGRAVLSTQADAVQKFTGKTNGIQHFVPGLTPQGIISQGETVASTTGLTESTGSTGNGVFRINIDASLQIRTATETRPRNIAFNYIVRAA</sequence>
<proteinExistence type="predicted"/>
<dbReference type="InterPro" id="IPR051934">
    <property type="entry name" value="Phage_Tail_Fiber_Structural"/>
</dbReference>
<dbReference type="GO" id="GO:0046718">
    <property type="term" value="P:symbiont entry into host cell"/>
    <property type="evidence" value="ECO:0007669"/>
    <property type="project" value="InterPro"/>
</dbReference>
<dbReference type="EMBL" id="JACNYO010000005">
    <property type="protein sequence ID" value="MBC3211924.1"/>
    <property type="molecule type" value="Genomic_DNA"/>
</dbReference>
<dbReference type="CDD" id="cd19958">
    <property type="entry name" value="pyocin_knob"/>
    <property type="match status" value="1"/>
</dbReference>
<protein>
    <submittedName>
        <fullName evidence="5">Phage tail protein</fullName>
    </submittedName>
</protein>
<dbReference type="PANTHER" id="PTHR35191:SF1">
    <property type="entry name" value="PROPHAGE SIDE TAIL FIBER PROTEIN HOMOLOG STFQ-RELATED"/>
    <property type="match status" value="1"/>
</dbReference>
<accession>A0AAW3WLS7</accession>
<feature type="domain" description="Phage tail collar" evidence="3">
    <location>
        <begin position="527"/>
        <end position="574"/>
    </location>
</feature>
<dbReference type="Gene3D" id="3.90.1340.10">
    <property type="entry name" value="Phage tail collar domain"/>
    <property type="match status" value="1"/>
</dbReference>
<name>A0AAW3WLS7_SERFO</name>
<evidence type="ECO:0000256" key="1">
    <source>
        <dbReference type="ARBA" id="ARBA00004328"/>
    </source>
</evidence>
<feature type="domain" description="Phage tail fibre protein N-terminal" evidence="4">
    <location>
        <begin position="1"/>
        <end position="150"/>
    </location>
</feature>
<organism evidence="5 6">
    <name type="scientific">Serratia fonticola</name>
    <dbReference type="NCBI Taxonomy" id="47917"/>
    <lineage>
        <taxon>Bacteria</taxon>
        <taxon>Pseudomonadati</taxon>
        <taxon>Pseudomonadota</taxon>
        <taxon>Gammaproteobacteria</taxon>
        <taxon>Enterobacterales</taxon>
        <taxon>Yersiniaceae</taxon>
        <taxon>Serratia</taxon>
    </lineage>
</organism>
<dbReference type="Pfam" id="PF03406">
    <property type="entry name" value="Phage_fiber_2"/>
    <property type="match status" value="1"/>
</dbReference>
<evidence type="ECO:0000313" key="5">
    <source>
        <dbReference type="EMBL" id="MBC3211924.1"/>
    </source>
</evidence>
<dbReference type="AlphaFoldDB" id="A0AAW3WLS7"/>
<dbReference type="SUPFAM" id="SSF88874">
    <property type="entry name" value="Receptor-binding domain of short tail fibre protein gp12"/>
    <property type="match status" value="1"/>
</dbReference>
<reference evidence="5" key="1">
    <citation type="submission" date="2020-08" db="EMBL/GenBank/DDBJ databases">
        <title>Food and environmental bacterial isolates.</title>
        <authorList>
            <person name="Richter L."/>
            <person name="Du Plessis E.M."/>
            <person name="Duvenage S."/>
            <person name="Allam M."/>
            <person name="Korsten L."/>
        </authorList>
    </citation>
    <scope>NUCLEOTIDE SEQUENCE</scope>
    <source>
        <strain evidence="5">UPMP2127</strain>
    </source>
</reference>
<dbReference type="InterPro" id="IPR005068">
    <property type="entry name" value="Phage_lambda_Stf-r2"/>
</dbReference>
<dbReference type="Pfam" id="PF12571">
    <property type="entry name" value="Phage_tail_fib"/>
    <property type="match status" value="1"/>
</dbReference>
<evidence type="ECO:0000259" key="3">
    <source>
        <dbReference type="Pfam" id="PF07484"/>
    </source>
</evidence>
<evidence type="ECO:0000313" key="6">
    <source>
        <dbReference type="Proteomes" id="UP000659084"/>
    </source>
</evidence>
<comment type="caution">
    <text evidence="5">The sequence shown here is derived from an EMBL/GenBank/DDBJ whole genome shotgun (WGS) entry which is preliminary data.</text>
</comment>
<dbReference type="PANTHER" id="PTHR35191">
    <property type="entry name" value="PROPHAGE SIDE TAIL FIBER PROTEIN HOMOLOG STFQ-RELATED"/>
    <property type="match status" value="1"/>
</dbReference>
<dbReference type="Proteomes" id="UP000659084">
    <property type="component" value="Unassembled WGS sequence"/>
</dbReference>